<dbReference type="Proteomes" id="UP001283361">
    <property type="component" value="Unassembled WGS sequence"/>
</dbReference>
<dbReference type="GO" id="GO:0006120">
    <property type="term" value="P:mitochondrial electron transport, NADH to ubiquinone"/>
    <property type="evidence" value="ECO:0007669"/>
    <property type="project" value="TreeGrafter"/>
</dbReference>
<feature type="domain" description="Deoxynucleoside kinase" evidence="1">
    <location>
        <begin position="86"/>
        <end position="301"/>
    </location>
</feature>
<dbReference type="SUPFAM" id="SSF52540">
    <property type="entry name" value="P-loop containing nucleoside triphosphate hydrolases"/>
    <property type="match status" value="1"/>
</dbReference>
<dbReference type="EMBL" id="JAWDGP010007472">
    <property type="protein sequence ID" value="KAK3716568.1"/>
    <property type="molecule type" value="Genomic_DNA"/>
</dbReference>
<evidence type="ECO:0000313" key="3">
    <source>
        <dbReference type="Proteomes" id="UP001283361"/>
    </source>
</evidence>
<dbReference type="InterPro" id="IPR031314">
    <property type="entry name" value="DNK_dom"/>
</dbReference>
<organism evidence="2 3">
    <name type="scientific">Elysia crispata</name>
    <name type="common">lettuce slug</name>
    <dbReference type="NCBI Taxonomy" id="231223"/>
    <lineage>
        <taxon>Eukaryota</taxon>
        <taxon>Metazoa</taxon>
        <taxon>Spiralia</taxon>
        <taxon>Lophotrochozoa</taxon>
        <taxon>Mollusca</taxon>
        <taxon>Gastropoda</taxon>
        <taxon>Heterobranchia</taxon>
        <taxon>Euthyneura</taxon>
        <taxon>Panpulmonata</taxon>
        <taxon>Sacoglossa</taxon>
        <taxon>Placobranchoidea</taxon>
        <taxon>Plakobranchidae</taxon>
        <taxon>Elysia</taxon>
    </lineage>
</organism>
<dbReference type="InterPro" id="IPR027417">
    <property type="entry name" value="P-loop_NTPase"/>
</dbReference>
<dbReference type="AlphaFoldDB" id="A0AAE1CMN1"/>
<dbReference type="Gene3D" id="3.40.50.300">
    <property type="entry name" value="P-loop containing nucleotide triphosphate hydrolases"/>
    <property type="match status" value="1"/>
</dbReference>
<keyword evidence="3" id="KW-1185">Reference proteome</keyword>
<dbReference type="PANTHER" id="PTHR10513:SF15">
    <property type="entry name" value="NADH DEHYDROGENASE [UBIQUINONE] 1 ALPHA SUBCOMPLEX SUBUNIT 10, MITOCHONDRIAL"/>
    <property type="match status" value="1"/>
</dbReference>
<name>A0AAE1CMN1_9GAST</name>
<accession>A0AAE1CMN1</accession>
<dbReference type="Pfam" id="PF01712">
    <property type="entry name" value="dNK"/>
    <property type="match status" value="1"/>
</dbReference>
<sequence>MASLLARQTPFLRGSLSTSRSKQLLLGAFNKQLCPSATPTIVAHLTSYGGQKAPRKKPFPYEKGFRYWNIPFDRVDSRWDDNSKIIVIDGNLATGKTELGKKIAKEFDLLYVPDVTDKDMYTLSSELGVTLYEFDEQLPMKARTCDFERFYTQTGSKQHLERFSRTQYLLFRHKLFRYAQTITAHILSTGQGVVMNRGMWSDMVFAYTLRAQGIMSPQAIKAYQYQYDVSVDYFWHPHLVIYLDAPVSMIRDRIKKRNVPWEVNSPILTDEFLHNMNDVYKSKYLPYMKKWSEILTYDLKESPEPDFQVVVEDLESLDLDNAPLEYEYRFSEWNILHNRDFNDMRSFCSPHNTQKLLKIFTFHPPFEAPELILEGSDLIAYQELVNEDPRIKYLPKYSGHVASA</sequence>
<comment type="caution">
    <text evidence="2">The sequence shown here is derived from an EMBL/GenBank/DDBJ whole genome shotgun (WGS) entry which is preliminary data.</text>
</comment>
<evidence type="ECO:0000259" key="1">
    <source>
        <dbReference type="Pfam" id="PF01712"/>
    </source>
</evidence>
<reference evidence="2" key="1">
    <citation type="journal article" date="2023" name="G3 (Bethesda)">
        <title>A reference genome for the long-term kleptoplast-retaining sea slug Elysia crispata morphotype clarki.</title>
        <authorList>
            <person name="Eastman K.E."/>
            <person name="Pendleton A.L."/>
            <person name="Shaikh M.A."/>
            <person name="Suttiyut T."/>
            <person name="Ogas R."/>
            <person name="Tomko P."/>
            <person name="Gavelis G."/>
            <person name="Widhalm J.R."/>
            <person name="Wisecaver J.H."/>
        </authorList>
    </citation>
    <scope>NUCLEOTIDE SEQUENCE</scope>
    <source>
        <strain evidence="2">ECLA1</strain>
    </source>
</reference>
<dbReference type="PANTHER" id="PTHR10513">
    <property type="entry name" value="DEOXYNUCLEOSIDE KINASE"/>
    <property type="match status" value="1"/>
</dbReference>
<gene>
    <name evidence="2" type="ORF">RRG08_039363</name>
</gene>
<protein>
    <recommendedName>
        <fullName evidence="1">Deoxynucleoside kinase domain-containing protein</fullName>
    </recommendedName>
</protein>
<dbReference type="GO" id="GO:0005739">
    <property type="term" value="C:mitochondrion"/>
    <property type="evidence" value="ECO:0007669"/>
    <property type="project" value="GOC"/>
</dbReference>
<dbReference type="InterPro" id="IPR050566">
    <property type="entry name" value="Deoxyribonucleoside_kinase"/>
</dbReference>
<proteinExistence type="predicted"/>
<evidence type="ECO:0000313" key="2">
    <source>
        <dbReference type="EMBL" id="KAK3716568.1"/>
    </source>
</evidence>